<evidence type="ECO:0000256" key="2">
    <source>
        <dbReference type="ARBA" id="ARBA00010792"/>
    </source>
</evidence>
<keyword evidence="6 7" id="KW-0472">Membrane</keyword>
<proteinExistence type="inferred from homology"/>
<evidence type="ECO:0000256" key="8">
    <source>
        <dbReference type="SAM" id="MobiDB-lite"/>
    </source>
</evidence>
<evidence type="ECO:0000256" key="3">
    <source>
        <dbReference type="ARBA" id="ARBA00022475"/>
    </source>
</evidence>
<name>A0A937EI89_9ACTN</name>
<dbReference type="AlphaFoldDB" id="A0A937EI89"/>
<evidence type="ECO:0000256" key="7">
    <source>
        <dbReference type="RuleBase" id="RU367016"/>
    </source>
</evidence>
<feature type="transmembrane region" description="Helical" evidence="7">
    <location>
        <begin position="12"/>
        <end position="38"/>
    </location>
</feature>
<dbReference type="InterPro" id="IPR032818">
    <property type="entry name" value="DedA-like"/>
</dbReference>
<evidence type="ECO:0000313" key="10">
    <source>
        <dbReference type="EMBL" id="MBL1082877.1"/>
    </source>
</evidence>
<evidence type="ECO:0000259" key="9">
    <source>
        <dbReference type="Pfam" id="PF09335"/>
    </source>
</evidence>
<evidence type="ECO:0000256" key="4">
    <source>
        <dbReference type="ARBA" id="ARBA00022692"/>
    </source>
</evidence>
<keyword evidence="4 7" id="KW-0812">Transmembrane</keyword>
<evidence type="ECO:0000256" key="5">
    <source>
        <dbReference type="ARBA" id="ARBA00022989"/>
    </source>
</evidence>
<sequence>MIAVNPMDSAAVLAAFGALGVLLVIFAESGLLVVGFFLPGDTLLFPAGVLCAGSAQQAPRLSLWQVLLCAAVGAVAGGQVGFLIGRHGGRALLARTSSTRLKGAAARAERLLARYGYRKALVIGRFVPLLRSVLHPVAGALGVPTRTFTLWQAVAGVLWSQTLVLAGYTLGASVPHIDDYLLPLVALVVVLSLLPLLPEAYRARRARRARHDQPDRDPPDRDQPDPDQPDRHDQPDRGQPDRHDPQDRRDPQDP</sequence>
<dbReference type="InterPro" id="IPR032816">
    <property type="entry name" value="VTT_dom"/>
</dbReference>
<feature type="transmembrane region" description="Helical" evidence="7">
    <location>
        <begin position="148"/>
        <end position="168"/>
    </location>
</feature>
<evidence type="ECO:0000256" key="1">
    <source>
        <dbReference type="ARBA" id="ARBA00004651"/>
    </source>
</evidence>
<dbReference type="PANTHER" id="PTHR30353:SF0">
    <property type="entry name" value="TRANSMEMBRANE PROTEIN"/>
    <property type="match status" value="1"/>
</dbReference>
<organism evidence="10 11">
    <name type="scientific">Streptomyces actinomycinicus</name>
    <dbReference type="NCBI Taxonomy" id="1695166"/>
    <lineage>
        <taxon>Bacteria</taxon>
        <taxon>Bacillati</taxon>
        <taxon>Actinomycetota</taxon>
        <taxon>Actinomycetes</taxon>
        <taxon>Kitasatosporales</taxon>
        <taxon>Streptomycetaceae</taxon>
        <taxon>Streptomyces</taxon>
    </lineage>
</organism>
<comment type="similarity">
    <text evidence="2 7">Belongs to the DedA family.</text>
</comment>
<dbReference type="Proteomes" id="UP000661858">
    <property type="component" value="Unassembled WGS sequence"/>
</dbReference>
<comment type="subcellular location">
    <subcellularLocation>
        <location evidence="1 7">Cell membrane</location>
        <topology evidence="1 7">Multi-pass membrane protein</topology>
    </subcellularLocation>
</comment>
<feature type="domain" description="VTT" evidence="9">
    <location>
        <begin position="38"/>
        <end position="168"/>
    </location>
</feature>
<accession>A0A937EI89</accession>
<evidence type="ECO:0000256" key="6">
    <source>
        <dbReference type="ARBA" id="ARBA00023136"/>
    </source>
</evidence>
<dbReference type="PANTHER" id="PTHR30353">
    <property type="entry name" value="INNER MEMBRANE PROTEIN DEDA-RELATED"/>
    <property type="match status" value="1"/>
</dbReference>
<dbReference type="EMBL" id="JAERRK010000005">
    <property type="protein sequence ID" value="MBL1082877.1"/>
    <property type="molecule type" value="Genomic_DNA"/>
</dbReference>
<protein>
    <submittedName>
        <fullName evidence="10">DedA family protein</fullName>
    </submittedName>
</protein>
<feature type="region of interest" description="Disordered" evidence="8">
    <location>
        <begin position="205"/>
        <end position="254"/>
    </location>
</feature>
<dbReference type="RefSeq" id="WP_201835134.1">
    <property type="nucleotide sequence ID" value="NZ_JAERRK010000005.1"/>
</dbReference>
<feature type="transmembrane region" description="Helical" evidence="7">
    <location>
        <begin position="180"/>
        <end position="201"/>
    </location>
</feature>
<reference evidence="10" key="1">
    <citation type="submission" date="2021-01" db="EMBL/GenBank/DDBJ databases">
        <title>WGS of actinomycetes isolated from Thailand.</title>
        <authorList>
            <person name="Thawai C."/>
        </authorList>
    </citation>
    <scope>NUCLEOTIDE SEQUENCE</scope>
    <source>
        <strain evidence="10">RCU-197</strain>
    </source>
</reference>
<feature type="compositionally biased region" description="Basic and acidic residues" evidence="8">
    <location>
        <begin position="211"/>
        <end position="254"/>
    </location>
</feature>
<dbReference type="Pfam" id="PF09335">
    <property type="entry name" value="VTT_dom"/>
    <property type="match status" value="1"/>
</dbReference>
<keyword evidence="5 7" id="KW-1133">Transmembrane helix</keyword>
<gene>
    <name evidence="10" type="ORF">JK359_12940</name>
</gene>
<feature type="transmembrane region" description="Helical" evidence="7">
    <location>
        <begin position="63"/>
        <end position="85"/>
    </location>
</feature>
<keyword evidence="3 7" id="KW-1003">Cell membrane</keyword>
<keyword evidence="11" id="KW-1185">Reference proteome</keyword>
<dbReference type="GO" id="GO:0005886">
    <property type="term" value="C:plasma membrane"/>
    <property type="evidence" value="ECO:0007669"/>
    <property type="project" value="UniProtKB-SubCell"/>
</dbReference>
<comment type="caution">
    <text evidence="10">The sequence shown here is derived from an EMBL/GenBank/DDBJ whole genome shotgun (WGS) entry which is preliminary data.</text>
</comment>
<evidence type="ECO:0000313" key="11">
    <source>
        <dbReference type="Proteomes" id="UP000661858"/>
    </source>
</evidence>